<organism evidence="1 2">
    <name type="scientific">Acidianus manzaensis</name>
    <dbReference type="NCBI Taxonomy" id="282676"/>
    <lineage>
        <taxon>Archaea</taxon>
        <taxon>Thermoproteota</taxon>
        <taxon>Thermoprotei</taxon>
        <taxon>Sulfolobales</taxon>
        <taxon>Sulfolobaceae</taxon>
        <taxon>Acidianus</taxon>
    </lineage>
</organism>
<gene>
    <name evidence="1" type="ORF">B6F84_06530</name>
</gene>
<dbReference type="Gene3D" id="3.30.450.370">
    <property type="match status" value="1"/>
</dbReference>
<keyword evidence="2" id="KW-1185">Reference proteome</keyword>
<dbReference type="RefSeq" id="WP_148691505.1">
    <property type="nucleotide sequence ID" value="NZ_CP020477.1"/>
</dbReference>
<dbReference type="OrthoDB" id="377022at2157"/>
<name>A0A1W6JZP0_9CREN</name>
<protein>
    <submittedName>
        <fullName evidence="1">Uncharacterized protein</fullName>
    </submittedName>
</protein>
<reference evidence="1 2" key="1">
    <citation type="submission" date="2017-03" db="EMBL/GenBank/DDBJ databases">
        <title>Sulfur activation and transportation mechanism of thermophilic Archaea Acidianus manzaensis YN-25.</title>
        <authorList>
            <person name="Ma Y."/>
            <person name="Yang Y."/>
            <person name="Xia J."/>
        </authorList>
    </citation>
    <scope>NUCLEOTIDE SEQUENCE [LARGE SCALE GENOMIC DNA]</scope>
    <source>
        <strain evidence="1 2">YN-25</strain>
    </source>
</reference>
<dbReference type="KEGG" id="aman:B6F84_06530"/>
<dbReference type="EMBL" id="CP020477">
    <property type="protein sequence ID" value="ARM75728.1"/>
    <property type="molecule type" value="Genomic_DNA"/>
</dbReference>
<dbReference type="AlphaFoldDB" id="A0A1W6JZP0"/>
<accession>A0A1W6JZP0</accession>
<dbReference type="Proteomes" id="UP000193404">
    <property type="component" value="Chromosome"/>
</dbReference>
<dbReference type="STRING" id="282676.B6F84_06530"/>
<evidence type="ECO:0000313" key="2">
    <source>
        <dbReference type="Proteomes" id="UP000193404"/>
    </source>
</evidence>
<dbReference type="GeneID" id="41590560"/>
<evidence type="ECO:0000313" key="1">
    <source>
        <dbReference type="EMBL" id="ARM75728.1"/>
    </source>
</evidence>
<proteinExistence type="predicted"/>
<sequence length="399" mass="46352">MTTKILEEYYILGNKISIKELNGNTLYEVEEVKLTDKEKEILKNINEKNIKYDNLDPTTADRILYSMKKQQFGRITILLLDDKITEITCFNYNMPLYVSLRGYGVALTNLKYSYKEEIISDLQKIFSSAIRHKNQLILENDEMRGIVNVSNPEKIAFNISKKDKKVTSITNLINSRLISRNQASLLWELLENNAFIIFVGNIKISSKILESIINLTSNFKILNIRSKPILNMINEKCINIDSRDIENEDIDLYNPDIVIFDKLNKNILTESLKLSAYNKGIIILSDFPDHYSLLNYLDKNTLLSLSKLPTIIVENLRSKTSFYEIYSIRNKIKVLKISNIKSIKDIKRLYIYAQLHITDENVSLKEKILNELAKNNITDYFTIFDKLKEVKETNAVTFN</sequence>